<evidence type="ECO:0000313" key="2">
    <source>
        <dbReference type="EMBL" id="OLV18008.1"/>
    </source>
</evidence>
<dbReference type="Proteomes" id="UP000186607">
    <property type="component" value="Unassembled WGS sequence"/>
</dbReference>
<name>A0A1U7NYL2_9DEIO</name>
<dbReference type="AlphaFoldDB" id="A0A1U7NYL2"/>
<gene>
    <name evidence="2" type="ORF">BOO71_0007081</name>
</gene>
<dbReference type="eggNOG" id="COG2834">
    <property type="taxonomic scope" value="Bacteria"/>
</dbReference>
<sequence length="244" mass="25819">MNLTSAAAPPSHENGRDTPGMSKPLRFTVLAALSGVLLIPSASAQSVQDIISKVDAAQKAAKDISFRLSGSASLESSPQKIDFTVKSIPAQGLARLQFNAPDALADNIVVADKNEIRQYLFLTNQVTITSTKKAADGAGFGGLDFTQLSNTASLLSQYDVKLLSTTGAAGKRLFQLEAVPKNGNSTDKTRVYITEAGWRPTRIQIVSSAGKSLADLNVGNYKVNSGLSVASLKKLPQDAEIIRQ</sequence>
<keyword evidence="3" id="KW-1185">Reference proteome</keyword>
<evidence type="ECO:0008006" key="4">
    <source>
        <dbReference type="Google" id="ProtNLM"/>
    </source>
</evidence>
<dbReference type="InterPro" id="IPR052944">
    <property type="entry name" value="Sporulation_related"/>
</dbReference>
<comment type="caution">
    <text evidence="2">The sequence shown here is derived from an EMBL/GenBank/DDBJ whole genome shotgun (WGS) entry which is preliminary data.</text>
</comment>
<dbReference type="STRING" id="249408.BOO71_0007081"/>
<feature type="region of interest" description="Disordered" evidence="1">
    <location>
        <begin position="1"/>
        <end position="21"/>
    </location>
</feature>
<reference evidence="2 3" key="1">
    <citation type="submission" date="2017-01" db="EMBL/GenBank/DDBJ databases">
        <title>Genome Analysis of Deinococcus marmoris KOPRI26562.</title>
        <authorList>
            <person name="Kim J.H."/>
            <person name="Oh H.-M."/>
        </authorList>
    </citation>
    <scope>NUCLEOTIDE SEQUENCE [LARGE SCALE GENOMIC DNA]</scope>
    <source>
        <strain evidence="2 3">KOPRI26562</strain>
    </source>
</reference>
<dbReference type="PANTHER" id="PTHR37507">
    <property type="entry name" value="SPORULATION PROTEIN YDCC"/>
    <property type="match status" value="1"/>
</dbReference>
<dbReference type="CDD" id="cd16324">
    <property type="entry name" value="LolA_fold-like"/>
    <property type="match status" value="1"/>
</dbReference>
<proteinExistence type="predicted"/>
<evidence type="ECO:0000256" key="1">
    <source>
        <dbReference type="SAM" id="MobiDB-lite"/>
    </source>
</evidence>
<evidence type="ECO:0000313" key="3">
    <source>
        <dbReference type="Proteomes" id="UP000186607"/>
    </source>
</evidence>
<dbReference type="InterPro" id="IPR029046">
    <property type="entry name" value="LolA/LolB/LppX"/>
</dbReference>
<dbReference type="PANTHER" id="PTHR37507:SF2">
    <property type="entry name" value="SPORULATION PROTEIN YDCC"/>
    <property type="match status" value="1"/>
</dbReference>
<dbReference type="EMBL" id="MSTI01000077">
    <property type="protein sequence ID" value="OLV18008.1"/>
    <property type="molecule type" value="Genomic_DNA"/>
</dbReference>
<dbReference type="Gene3D" id="2.50.20.10">
    <property type="entry name" value="Lipoprotein localisation LolA/LolB/LppX"/>
    <property type="match status" value="1"/>
</dbReference>
<protein>
    <recommendedName>
        <fullName evidence="4">Outer membrane lipoprotein-sorting protein</fullName>
    </recommendedName>
</protein>
<organism evidence="2 3">
    <name type="scientific">Deinococcus marmoris</name>
    <dbReference type="NCBI Taxonomy" id="249408"/>
    <lineage>
        <taxon>Bacteria</taxon>
        <taxon>Thermotogati</taxon>
        <taxon>Deinococcota</taxon>
        <taxon>Deinococci</taxon>
        <taxon>Deinococcales</taxon>
        <taxon>Deinococcaceae</taxon>
        <taxon>Deinococcus</taxon>
    </lineage>
</organism>
<dbReference type="SUPFAM" id="SSF89392">
    <property type="entry name" value="Prokaryotic lipoproteins and lipoprotein localization factors"/>
    <property type="match status" value="1"/>
</dbReference>
<accession>A0A1U7NYL2</accession>